<dbReference type="Proteomes" id="UP000306918">
    <property type="component" value="Unassembled WGS sequence"/>
</dbReference>
<dbReference type="OrthoDB" id="646668at2"/>
<name>A0A4V4H1N8_9BACT</name>
<comment type="caution">
    <text evidence="1">The sequence shown here is derived from an EMBL/GenBank/DDBJ whole genome shotgun (WGS) entry which is preliminary data.</text>
</comment>
<keyword evidence="2" id="KW-1185">Reference proteome</keyword>
<evidence type="ECO:0008006" key="3">
    <source>
        <dbReference type="Google" id="ProtNLM"/>
    </source>
</evidence>
<sequence length="281" mass="31171">MKLIKLIALFIFIASITVLSCKKKDYSLGSLPDKSEINMEVKQDLTVDAGGNTVYLINHTNQVMPVWDYGTGKSNRRIDTIRYAFKGDYIIKRTAVSGAGLVELDSVIVHVTKDNLNYVNDPLWVLISGGPGNQKTWALDLDANGVSKTFDGPLIFGGHDLGWGLQCMKPNGNCWTWAPKWVDNQWLCPKGDYGTMTFSLKGGPFVTVDQKMITNSGTFSGTYYLDKDAKTVSFSGATPLNIGWDQVWTKGTLISLTETSMQIAFKHPTKDEVEIYNYIAK</sequence>
<evidence type="ECO:0000313" key="2">
    <source>
        <dbReference type="Proteomes" id="UP000306918"/>
    </source>
</evidence>
<gene>
    <name evidence="1" type="ORF">FAM09_03580</name>
</gene>
<protein>
    <recommendedName>
        <fullName evidence="3">PKD domain-containing protein</fullName>
    </recommendedName>
</protein>
<evidence type="ECO:0000313" key="1">
    <source>
        <dbReference type="EMBL" id="THU41206.1"/>
    </source>
</evidence>
<dbReference type="RefSeq" id="WP_136575696.1">
    <property type="nucleotide sequence ID" value="NZ_STFF01000001.1"/>
</dbReference>
<dbReference type="PROSITE" id="PS51257">
    <property type="entry name" value="PROKAR_LIPOPROTEIN"/>
    <property type="match status" value="1"/>
</dbReference>
<reference evidence="1 2" key="1">
    <citation type="submission" date="2019-04" db="EMBL/GenBank/DDBJ databases">
        <title>Niastella caeni sp. nov., isolated from activated sludge.</title>
        <authorList>
            <person name="Sheng M."/>
        </authorList>
    </citation>
    <scope>NUCLEOTIDE SEQUENCE [LARGE SCALE GENOMIC DNA]</scope>
    <source>
        <strain evidence="1 2">HX-2-15</strain>
    </source>
</reference>
<dbReference type="EMBL" id="STFF01000001">
    <property type="protein sequence ID" value="THU41206.1"/>
    <property type="molecule type" value="Genomic_DNA"/>
</dbReference>
<accession>A0A4V4H1N8</accession>
<organism evidence="1 2">
    <name type="scientific">Niastella caeni</name>
    <dbReference type="NCBI Taxonomy" id="2569763"/>
    <lineage>
        <taxon>Bacteria</taxon>
        <taxon>Pseudomonadati</taxon>
        <taxon>Bacteroidota</taxon>
        <taxon>Chitinophagia</taxon>
        <taxon>Chitinophagales</taxon>
        <taxon>Chitinophagaceae</taxon>
        <taxon>Niastella</taxon>
    </lineage>
</organism>
<proteinExistence type="predicted"/>
<dbReference type="AlphaFoldDB" id="A0A4V4H1N8"/>